<evidence type="ECO:0000313" key="2">
    <source>
        <dbReference type="Proteomes" id="UP000247978"/>
    </source>
</evidence>
<proteinExistence type="predicted"/>
<comment type="caution">
    <text evidence="1">The sequence shown here is derived from an EMBL/GenBank/DDBJ whole genome shotgun (WGS) entry which is preliminary data.</text>
</comment>
<dbReference type="SUPFAM" id="SSF50814">
    <property type="entry name" value="Lipocalins"/>
    <property type="match status" value="1"/>
</dbReference>
<dbReference type="Gene3D" id="2.40.128.20">
    <property type="match status" value="1"/>
</dbReference>
<dbReference type="EMBL" id="QJJQ01000005">
    <property type="protein sequence ID" value="PXW87408.1"/>
    <property type="molecule type" value="Genomic_DNA"/>
</dbReference>
<dbReference type="RefSeq" id="WP_110395004.1">
    <property type="nucleotide sequence ID" value="NZ_JADIJL010000003.1"/>
</dbReference>
<accession>A0A2V3W2Q4</accession>
<dbReference type="OrthoDB" id="2352933at2"/>
<dbReference type="AlphaFoldDB" id="A0A2V3W2Q4"/>
<name>A0A2V3W2Q4_9BACI</name>
<keyword evidence="2" id="KW-1185">Reference proteome</keyword>
<organism evidence="1 2">
    <name type="scientific">Pseudogracilibacillus auburnensis</name>
    <dbReference type="NCBI Taxonomy" id="1494959"/>
    <lineage>
        <taxon>Bacteria</taxon>
        <taxon>Bacillati</taxon>
        <taxon>Bacillota</taxon>
        <taxon>Bacilli</taxon>
        <taxon>Bacillales</taxon>
        <taxon>Bacillaceae</taxon>
        <taxon>Pseudogracilibacillus</taxon>
    </lineage>
</organism>
<evidence type="ECO:0000313" key="1">
    <source>
        <dbReference type="EMBL" id="PXW87408.1"/>
    </source>
</evidence>
<reference evidence="1 2" key="1">
    <citation type="submission" date="2018-05" db="EMBL/GenBank/DDBJ databases">
        <title>Genomic Encyclopedia of Type Strains, Phase IV (KMG-IV): sequencing the most valuable type-strain genomes for metagenomic binning, comparative biology and taxonomic classification.</title>
        <authorList>
            <person name="Goeker M."/>
        </authorList>
    </citation>
    <scope>NUCLEOTIDE SEQUENCE [LARGE SCALE GENOMIC DNA]</scope>
    <source>
        <strain evidence="1 2">DSM 28556</strain>
    </source>
</reference>
<dbReference type="Pfam" id="PF09148">
    <property type="entry name" value="DUF1934"/>
    <property type="match status" value="1"/>
</dbReference>
<protein>
    <submittedName>
        <fullName evidence="1">Uncharacterized beta-barrel protein YwiB (DUF1934 family)</fullName>
    </submittedName>
</protein>
<dbReference type="Proteomes" id="UP000247978">
    <property type="component" value="Unassembled WGS sequence"/>
</dbReference>
<dbReference type="InterPro" id="IPR012674">
    <property type="entry name" value="Calycin"/>
</dbReference>
<sequence length="144" mass="16903">MKLVKKNIQVELRTVIDDQGDKELSIIKQIGKYMKKDHIEVVTFIDKTDFGEVNNLITIQPNKVNMKRSGHITMNQQFIEGKVTECYYRHPYGAFHLEVDTLSIQHQILQEDREGKVVIEYETKLNGQEKRYHHLTLIYGGEKE</sequence>
<gene>
    <name evidence="1" type="ORF">DFR56_10547</name>
</gene>
<dbReference type="InterPro" id="IPR015231">
    <property type="entry name" value="DUF1934"/>
</dbReference>